<name>A0A9D2M2T9_9FIRM</name>
<organism evidence="8 9">
    <name type="scientific">Candidatus Ruthenibacterium avium</name>
    <dbReference type="NCBI Taxonomy" id="2838751"/>
    <lineage>
        <taxon>Bacteria</taxon>
        <taxon>Bacillati</taxon>
        <taxon>Bacillota</taxon>
        <taxon>Clostridia</taxon>
        <taxon>Eubacteriales</taxon>
        <taxon>Oscillospiraceae</taxon>
        <taxon>Ruthenibacterium</taxon>
    </lineage>
</organism>
<proteinExistence type="predicted"/>
<feature type="signal peptide" evidence="6">
    <location>
        <begin position="1"/>
        <end position="21"/>
    </location>
</feature>
<evidence type="ECO:0000259" key="7">
    <source>
        <dbReference type="Pfam" id="PF02608"/>
    </source>
</evidence>
<evidence type="ECO:0000256" key="5">
    <source>
        <dbReference type="ARBA" id="ARBA00023288"/>
    </source>
</evidence>
<reference evidence="8" key="1">
    <citation type="journal article" date="2021" name="PeerJ">
        <title>Extensive microbial diversity within the chicken gut microbiome revealed by metagenomics and culture.</title>
        <authorList>
            <person name="Gilroy R."/>
            <person name="Ravi A."/>
            <person name="Getino M."/>
            <person name="Pursley I."/>
            <person name="Horton D.L."/>
            <person name="Alikhan N.F."/>
            <person name="Baker D."/>
            <person name="Gharbi K."/>
            <person name="Hall N."/>
            <person name="Watson M."/>
            <person name="Adriaenssens E.M."/>
            <person name="Foster-Nyarko E."/>
            <person name="Jarju S."/>
            <person name="Secka A."/>
            <person name="Antonio M."/>
            <person name="Oren A."/>
            <person name="Chaudhuri R.R."/>
            <person name="La Ragione R."/>
            <person name="Hildebrand F."/>
            <person name="Pallen M.J."/>
        </authorList>
    </citation>
    <scope>NUCLEOTIDE SEQUENCE</scope>
    <source>
        <strain evidence="8">ChiBcec8-14828</strain>
    </source>
</reference>
<dbReference type="PANTHER" id="PTHR34296:SF2">
    <property type="entry name" value="ABC TRANSPORTER GUANOSINE-BINDING PROTEIN NUPN"/>
    <property type="match status" value="1"/>
</dbReference>
<feature type="domain" description="ABC transporter substrate-binding protein PnrA-like" evidence="7">
    <location>
        <begin position="62"/>
        <end position="366"/>
    </location>
</feature>
<evidence type="ECO:0000256" key="2">
    <source>
        <dbReference type="ARBA" id="ARBA00022475"/>
    </source>
</evidence>
<keyword evidence="4" id="KW-0472">Membrane</keyword>
<accession>A0A9D2M2T9</accession>
<dbReference type="AlphaFoldDB" id="A0A9D2M2T9"/>
<evidence type="ECO:0000256" key="3">
    <source>
        <dbReference type="ARBA" id="ARBA00022729"/>
    </source>
</evidence>
<evidence type="ECO:0000313" key="9">
    <source>
        <dbReference type="Proteomes" id="UP000824209"/>
    </source>
</evidence>
<dbReference type="CDD" id="cd06354">
    <property type="entry name" value="PBP1_PrnA-like"/>
    <property type="match status" value="1"/>
</dbReference>
<protein>
    <submittedName>
        <fullName evidence="8">BMP family ABC transporter substrate-binding protein</fullName>
    </submittedName>
</protein>
<keyword evidence="5" id="KW-0449">Lipoprotein</keyword>
<evidence type="ECO:0000256" key="6">
    <source>
        <dbReference type="SAM" id="SignalP"/>
    </source>
</evidence>
<dbReference type="Proteomes" id="UP000824209">
    <property type="component" value="Unassembled WGS sequence"/>
</dbReference>
<evidence type="ECO:0000256" key="1">
    <source>
        <dbReference type="ARBA" id="ARBA00004236"/>
    </source>
</evidence>
<dbReference type="EMBL" id="DWYA01000053">
    <property type="protein sequence ID" value="HJB39883.1"/>
    <property type="molecule type" value="Genomic_DNA"/>
</dbReference>
<keyword evidence="2" id="KW-1003">Cell membrane</keyword>
<dbReference type="PANTHER" id="PTHR34296">
    <property type="entry name" value="TRANSCRIPTIONAL ACTIVATOR PROTEIN MED"/>
    <property type="match status" value="1"/>
</dbReference>
<dbReference type="Gene3D" id="3.40.50.2300">
    <property type="match status" value="2"/>
</dbReference>
<reference evidence="8" key="2">
    <citation type="submission" date="2021-04" db="EMBL/GenBank/DDBJ databases">
        <authorList>
            <person name="Gilroy R."/>
        </authorList>
    </citation>
    <scope>NUCLEOTIDE SEQUENCE</scope>
    <source>
        <strain evidence="8">ChiBcec8-14828</strain>
    </source>
</reference>
<keyword evidence="3 6" id="KW-0732">Signal</keyword>
<evidence type="ECO:0000256" key="4">
    <source>
        <dbReference type="ARBA" id="ARBA00023136"/>
    </source>
</evidence>
<dbReference type="InterPro" id="IPR003760">
    <property type="entry name" value="PnrA-like"/>
</dbReference>
<comment type="subcellular location">
    <subcellularLocation>
        <location evidence="1">Cell membrane</location>
    </subcellularLocation>
</comment>
<evidence type="ECO:0000313" key="8">
    <source>
        <dbReference type="EMBL" id="HJB39883.1"/>
    </source>
</evidence>
<dbReference type="PROSITE" id="PS51257">
    <property type="entry name" value="PROKAR_LIPOPROTEIN"/>
    <property type="match status" value="1"/>
</dbReference>
<dbReference type="InterPro" id="IPR050957">
    <property type="entry name" value="BMP_lipoprotein"/>
</dbReference>
<gene>
    <name evidence="8" type="ORF">H9943_05745</name>
</gene>
<feature type="chain" id="PRO_5038800530" evidence="6">
    <location>
        <begin position="22"/>
        <end position="400"/>
    </location>
</feature>
<comment type="caution">
    <text evidence="8">The sequence shown here is derived from an EMBL/GenBank/DDBJ whole genome shotgun (WGS) entry which is preliminary data.</text>
</comment>
<dbReference type="Pfam" id="PF02608">
    <property type="entry name" value="Bmp"/>
    <property type="match status" value="1"/>
</dbReference>
<dbReference type="GO" id="GO:0005886">
    <property type="term" value="C:plasma membrane"/>
    <property type="evidence" value="ECO:0007669"/>
    <property type="project" value="UniProtKB-SubCell"/>
</dbReference>
<sequence>MKKIASFLVACSMALGLAGCAGSPVSSGTAEAGSSAAGSTAASTAGSTAGSAASAEGMKIVFVSSPSGVDDGSFVQNSYEGVLNFIDSRGGIDTVTDIVEPTGDTTAAVQAVADVIADYDVIVTPGFQFAGIGTLAQENPDKQFILIDTVATDESGNVAELDNVTSLIFAEEEGGFFAGLAAALTTQTGKVASVHGVAFESNVNYQYGFESGVNYANEHYGTTAEVVEIAAYAGTDSTGNNVGGNYVGKFDDPATGKIIGQTLIGEGCDVLFAAAGDSGNGVLTAVKEATGVYFIGCDADQYDDGANGDSNVVLTSSLKCMDVTVERELNKIVDGTFAGGTQLLKADTDSTGFVSEEGRQQLSEDALTKMNECLQLVKDGTIVPASATNGYMPEDFPGLK</sequence>